<evidence type="ECO:0000256" key="2">
    <source>
        <dbReference type="ARBA" id="ARBA00023015"/>
    </source>
</evidence>
<keyword evidence="2" id="KW-0805">Transcription regulation</keyword>
<feature type="domain" description="BHLH" evidence="7">
    <location>
        <begin position="289"/>
        <end position="338"/>
    </location>
</feature>
<dbReference type="InterPro" id="IPR045843">
    <property type="entry name" value="IND-like"/>
</dbReference>
<keyword evidence="3" id="KW-0238">DNA-binding</keyword>
<dbReference type="AlphaFoldDB" id="A0AAW1YC22"/>
<keyword evidence="4" id="KW-0804">Transcription</keyword>
<dbReference type="FunFam" id="4.10.280.10:FF:000022">
    <property type="entry name" value="Basic helix-loop-helix transcription factor"/>
    <property type="match status" value="1"/>
</dbReference>
<dbReference type="InterPro" id="IPR011598">
    <property type="entry name" value="bHLH_dom"/>
</dbReference>
<sequence length="374" mass="41521">MESLGVFADGDQWECFSRLFSNEDQELDFTPHFLGHEGSFPFQHNEGFNFETPADICPDPQAGDEMGLNRFNQSLFHSLDTNMHNLPQENNTCYRTSSGIFTAILNPETYYFGGNSCHTPMSNDISTSINVSMTGNENNFGSFIPVFTDFGVEAAVCNNEDSGSGKLGNSDDSQPAKELPLKRMRDVAEEKSNTDNASESNPKKKPRLSKDKTKKSNARPKKGQKANSDVKVKDEEESNTGVDRKSSSSYNSSEDDNASQETNGAGETSDPKSASALNLNGKTRANRGSATDPQSLYARKRRERINERLRILQNLVPNGTKVDISTMLEEAVHYVKFLQLQIKLLSSDDMWMYAPIAYNGMDIGLDLQKMTPLL</sequence>
<evidence type="ECO:0000259" key="7">
    <source>
        <dbReference type="PROSITE" id="PS50888"/>
    </source>
</evidence>
<dbReference type="Proteomes" id="UP001457282">
    <property type="component" value="Unassembled WGS sequence"/>
</dbReference>
<protein>
    <recommendedName>
        <fullName evidence="7">BHLH domain-containing protein</fullName>
    </recommendedName>
</protein>
<comment type="caution">
    <text evidence="8">The sequence shown here is derived from an EMBL/GenBank/DDBJ whole genome shotgun (WGS) entry which is preliminary data.</text>
</comment>
<dbReference type="GO" id="GO:0046983">
    <property type="term" value="F:protein dimerization activity"/>
    <property type="evidence" value="ECO:0007669"/>
    <property type="project" value="InterPro"/>
</dbReference>
<keyword evidence="5" id="KW-0539">Nucleus</keyword>
<dbReference type="GO" id="GO:0048766">
    <property type="term" value="P:root hair initiation"/>
    <property type="evidence" value="ECO:0007669"/>
    <property type="project" value="UniProtKB-ARBA"/>
</dbReference>
<dbReference type="InterPro" id="IPR036638">
    <property type="entry name" value="HLH_DNA-bd_sf"/>
</dbReference>
<feature type="region of interest" description="Disordered" evidence="6">
    <location>
        <begin position="186"/>
        <end position="301"/>
    </location>
</feature>
<dbReference type="GO" id="GO:0005634">
    <property type="term" value="C:nucleus"/>
    <property type="evidence" value="ECO:0007669"/>
    <property type="project" value="UniProtKB-SubCell"/>
</dbReference>
<dbReference type="GO" id="GO:0000978">
    <property type="term" value="F:RNA polymerase II cis-regulatory region sequence-specific DNA binding"/>
    <property type="evidence" value="ECO:0007669"/>
    <property type="project" value="TreeGrafter"/>
</dbReference>
<dbReference type="PROSITE" id="PS50888">
    <property type="entry name" value="BHLH"/>
    <property type="match status" value="1"/>
</dbReference>
<dbReference type="PANTHER" id="PTHR16223">
    <property type="entry name" value="TRANSCRIPTION FACTOR BHLH83-RELATED"/>
    <property type="match status" value="1"/>
</dbReference>
<gene>
    <name evidence="8" type="ORF">M0R45_011874</name>
</gene>
<evidence type="ECO:0000256" key="1">
    <source>
        <dbReference type="ARBA" id="ARBA00004123"/>
    </source>
</evidence>
<evidence type="ECO:0000313" key="9">
    <source>
        <dbReference type="Proteomes" id="UP001457282"/>
    </source>
</evidence>
<dbReference type="Gene3D" id="4.10.280.10">
    <property type="entry name" value="Helix-loop-helix DNA-binding domain"/>
    <property type="match status" value="1"/>
</dbReference>
<evidence type="ECO:0000256" key="5">
    <source>
        <dbReference type="ARBA" id="ARBA00023242"/>
    </source>
</evidence>
<dbReference type="SMART" id="SM00353">
    <property type="entry name" value="HLH"/>
    <property type="match status" value="1"/>
</dbReference>
<dbReference type="SUPFAM" id="SSF47459">
    <property type="entry name" value="HLH, helix-loop-helix DNA-binding domain"/>
    <property type="match status" value="1"/>
</dbReference>
<accession>A0AAW1YC22</accession>
<feature type="compositionally biased region" description="Polar residues" evidence="6">
    <location>
        <begin position="260"/>
        <end position="294"/>
    </location>
</feature>
<evidence type="ECO:0000313" key="8">
    <source>
        <dbReference type="EMBL" id="KAK9946407.1"/>
    </source>
</evidence>
<organism evidence="8 9">
    <name type="scientific">Rubus argutus</name>
    <name type="common">Southern blackberry</name>
    <dbReference type="NCBI Taxonomy" id="59490"/>
    <lineage>
        <taxon>Eukaryota</taxon>
        <taxon>Viridiplantae</taxon>
        <taxon>Streptophyta</taxon>
        <taxon>Embryophyta</taxon>
        <taxon>Tracheophyta</taxon>
        <taxon>Spermatophyta</taxon>
        <taxon>Magnoliopsida</taxon>
        <taxon>eudicotyledons</taxon>
        <taxon>Gunneridae</taxon>
        <taxon>Pentapetalae</taxon>
        <taxon>rosids</taxon>
        <taxon>fabids</taxon>
        <taxon>Rosales</taxon>
        <taxon>Rosaceae</taxon>
        <taxon>Rosoideae</taxon>
        <taxon>Rosoideae incertae sedis</taxon>
        <taxon>Rubus</taxon>
    </lineage>
</organism>
<proteinExistence type="predicted"/>
<keyword evidence="9" id="KW-1185">Reference proteome</keyword>
<dbReference type="Pfam" id="PF00010">
    <property type="entry name" value="HLH"/>
    <property type="match status" value="1"/>
</dbReference>
<evidence type="ECO:0000256" key="6">
    <source>
        <dbReference type="SAM" id="MobiDB-lite"/>
    </source>
</evidence>
<dbReference type="EMBL" id="JBEDUW010000002">
    <property type="protein sequence ID" value="KAK9946407.1"/>
    <property type="molecule type" value="Genomic_DNA"/>
</dbReference>
<evidence type="ECO:0000256" key="4">
    <source>
        <dbReference type="ARBA" id="ARBA00023163"/>
    </source>
</evidence>
<name>A0AAW1YC22_RUBAR</name>
<dbReference type="PANTHER" id="PTHR16223:SF274">
    <property type="entry name" value="TRANSCRIPTION FACTOR BHLH84"/>
    <property type="match status" value="1"/>
</dbReference>
<reference evidence="8 9" key="1">
    <citation type="journal article" date="2023" name="G3 (Bethesda)">
        <title>A chromosome-length genome assembly and annotation of blackberry (Rubus argutus, cv. 'Hillquist').</title>
        <authorList>
            <person name="Bruna T."/>
            <person name="Aryal R."/>
            <person name="Dudchenko O."/>
            <person name="Sargent D.J."/>
            <person name="Mead D."/>
            <person name="Buti M."/>
            <person name="Cavallini A."/>
            <person name="Hytonen T."/>
            <person name="Andres J."/>
            <person name="Pham M."/>
            <person name="Weisz D."/>
            <person name="Mascagni F."/>
            <person name="Usai G."/>
            <person name="Natali L."/>
            <person name="Bassil N."/>
            <person name="Fernandez G.E."/>
            <person name="Lomsadze A."/>
            <person name="Armour M."/>
            <person name="Olukolu B."/>
            <person name="Poorten T."/>
            <person name="Britton C."/>
            <person name="Davik J."/>
            <person name="Ashrafi H."/>
            <person name="Aiden E.L."/>
            <person name="Borodovsky M."/>
            <person name="Worthington M."/>
        </authorList>
    </citation>
    <scope>NUCLEOTIDE SEQUENCE [LARGE SCALE GENOMIC DNA]</scope>
    <source>
        <strain evidence="8">PI 553951</strain>
    </source>
</reference>
<feature type="compositionally biased region" description="Basic residues" evidence="6">
    <location>
        <begin position="203"/>
        <end position="224"/>
    </location>
</feature>
<evidence type="ECO:0000256" key="3">
    <source>
        <dbReference type="ARBA" id="ARBA00023125"/>
    </source>
</evidence>
<dbReference type="CDD" id="cd11454">
    <property type="entry name" value="bHLH_AtIND_like"/>
    <property type="match status" value="1"/>
</dbReference>
<comment type="subcellular location">
    <subcellularLocation>
        <location evidence="1">Nucleus</location>
    </subcellularLocation>
</comment>
<dbReference type="GO" id="GO:0000981">
    <property type="term" value="F:DNA-binding transcription factor activity, RNA polymerase II-specific"/>
    <property type="evidence" value="ECO:0007669"/>
    <property type="project" value="TreeGrafter"/>
</dbReference>